<evidence type="ECO:0000313" key="2">
    <source>
        <dbReference type="EMBL" id="MCL7748013.1"/>
    </source>
</evidence>
<evidence type="ECO:0008006" key="4">
    <source>
        <dbReference type="Google" id="ProtNLM"/>
    </source>
</evidence>
<keyword evidence="1" id="KW-0812">Transmembrane</keyword>
<organism evidence="2 3">
    <name type="scientific">Halalkalibacter alkaliphilus</name>
    <dbReference type="NCBI Taxonomy" id="2917993"/>
    <lineage>
        <taxon>Bacteria</taxon>
        <taxon>Bacillati</taxon>
        <taxon>Bacillota</taxon>
        <taxon>Bacilli</taxon>
        <taxon>Bacillales</taxon>
        <taxon>Bacillaceae</taxon>
        <taxon>Halalkalibacter</taxon>
    </lineage>
</organism>
<evidence type="ECO:0000313" key="3">
    <source>
        <dbReference type="Proteomes" id="UP001139150"/>
    </source>
</evidence>
<evidence type="ECO:0000256" key="1">
    <source>
        <dbReference type="SAM" id="Phobius"/>
    </source>
</evidence>
<accession>A0A9X2I5D3</accession>
<feature type="transmembrane region" description="Helical" evidence="1">
    <location>
        <begin position="26"/>
        <end position="46"/>
    </location>
</feature>
<protein>
    <recommendedName>
        <fullName evidence="4">Pilus assembly protein</fullName>
    </recommendedName>
</protein>
<dbReference type="EMBL" id="JAKRYL010000012">
    <property type="protein sequence ID" value="MCL7748013.1"/>
    <property type="molecule type" value="Genomic_DNA"/>
</dbReference>
<proteinExistence type="predicted"/>
<name>A0A9X2I5D3_9BACI</name>
<keyword evidence="3" id="KW-1185">Reference proteome</keyword>
<sequence length="206" mass="23414">MCLQVKRLLTKFKQDNKGSFTLEASLVFPIIFIITIALILFSLYFYDKVVLYQRAHVIAERLASTWDNSLKDFETGDFAPYEYTSMRGYNNDGLYWRTNRIGASLLERMGMELDSVEGVKIANAQTNAEQLIPGARVTITPPANIGFNRKVTVKLERDLNLPQFVGLIAKSEVEAVASASVKDPVELIRTTDFIYHYAEEVQNYIK</sequence>
<gene>
    <name evidence="2" type="ORF">MF646_12855</name>
</gene>
<reference evidence="2" key="1">
    <citation type="submission" date="2022-02" db="EMBL/GenBank/DDBJ databases">
        <title>Halalkalibacter sp. nov. isolated from Lonar Lake, India.</title>
        <authorList>
            <person name="Joshi A."/>
            <person name="Thite S."/>
            <person name="Lodha T."/>
        </authorList>
    </citation>
    <scope>NUCLEOTIDE SEQUENCE</scope>
    <source>
        <strain evidence="2">MEB205</strain>
    </source>
</reference>
<comment type="caution">
    <text evidence="2">The sequence shown here is derived from an EMBL/GenBank/DDBJ whole genome shotgun (WGS) entry which is preliminary data.</text>
</comment>
<dbReference type="AlphaFoldDB" id="A0A9X2I5D3"/>
<keyword evidence="1" id="KW-1133">Transmembrane helix</keyword>
<keyword evidence="1" id="KW-0472">Membrane</keyword>
<dbReference type="RefSeq" id="WP_250096906.1">
    <property type="nucleotide sequence ID" value="NZ_JAKRYL010000012.1"/>
</dbReference>
<dbReference type="Proteomes" id="UP001139150">
    <property type="component" value="Unassembled WGS sequence"/>
</dbReference>